<evidence type="ECO:0000313" key="2">
    <source>
        <dbReference type="EMBL" id="ADQ06486.1"/>
    </source>
</evidence>
<organism evidence="2 3">
    <name type="scientific">Caldicellulosiruptor hydrothermalis (strain DSM 18901 / VKM B-2411 / 108)</name>
    <dbReference type="NCBI Taxonomy" id="632292"/>
    <lineage>
        <taxon>Bacteria</taxon>
        <taxon>Bacillati</taxon>
        <taxon>Bacillota</taxon>
        <taxon>Bacillota incertae sedis</taxon>
        <taxon>Caldicellulosiruptorales</taxon>
        <taxon>Caldicellulosiruptoraceae</taxon>
        <taxon>Caldicellulosiruptor</taxon>
    </lineage>
</organism>
<keyword evidence="1" id="KW-0175">Coiled coil</keyword>
<dbReference type="AlphaFoldDB" id="E4QDR9"/>
<dbReference type="EMBL" id="CP002219">
    <property type="protein sequence ID" value="ADQ06486.1"/>
    <property type="molecule type" value="Genomic_DNA"/>
</dbReference>
<protein>
    <submittedName>
        <fullName evidence="2">Uncharacterized protein</fullName>
    </submittedName>
</protein>
<dbReference type="STRING" id="632292.Calhy_0749"/>
<proteinExistence type="predicted"/>
<accession>E4QDR9</accession>
<gene>
    <name evidence="2" type="ordered locus">Calhy_0749</name>
</gene>
<name>E4QDR9_CALH1</name>
<feature type="coiled-coil region" evidence="1">
    <location>
        <begin position="215"/>
        <end position="246"/>
    </location>
</feature>
<reference key="1">
    <citation type="submission" date="2010-09" db="EMBL/GenBank/DDBJ databases">
        <title>Complete sequence of Caldicellulosiruptor hydrothermalis 108.</title>
        <authorList>
            <consortium name="US DOE Joint Genome Institute"/>
            <person name="Lucas S."/>
            <person name="Copeland A."/>
            <person name="Lapidus A."/>
            <person name="Cheng J.-F."/>
            <person name="Bruce D."/>
            <person name="Goodwin L."/>
            <person name="Pitluck S."/>
            <person name="Davenport K."/>
            <person name="Detter J.C."/>
            <person name="Han C."/>
            <person name="Tapia R."/>
            <person name="Land M."/>
            <person name="Hauser L."/>
            <person name="Chang Y.-J."/>
            <person name="Jeffries C."/>
            <person name="Kyrpides N."/>
            <person name="Ivanova N."/>
            <person name="Mikhailova N."/>
            <person name="Blumer-Schuette S.E."/>
            <person name="Kelly R.M."/>
            <person name="Woyke T."/>
        </authorList>
    </citation>
    <scope>NUCLEOTIDE SEQUENCE</scope>
    <source>
        <strain>108</strain>
    </source>
</reference>
<keyword evidence="3" id="KW-1185">Reference proteome</keyword>
<reference evidence="2 3" key="2">
    <citation type="journal article" date="2011" name="J. Bacteriol.">
        <title>Complete genome sequences for the anaerobic, extremely thermophilic plant biomass-degrading bacteria Caldicellulosiruptor hydrothermalis, Caldicellulosiruptor kristjanssonii, Caldicellulosiruptor kronotskyensis, Caldicellulosiruptor owensenis, and Caldicellulosiruptor lactoaceticus.</title>
        <authorList>
            <person name="Blumer-Schuette S.E."/>
            <person name="Ozdemir I."/>
            <person name="Mistry D."/>
            <person name="Lucas S."/>
            <person name="Lapidus A."/>
            <person name="Cheng J.F."/>
            <person name="Goodwin L.A."/>
            <person name="Pitluck S."/>
            <person name="Land M.L."/>
            <person name="Hauser L.J."/>
            <person name="Woyke T."/>
            <person name="Mikhailova N."/>
            <person name="Pati A."/>
            <person name="Kyrpides N.C."/>
            <person name="Ivanova N."/>
            <person name="Detter J.C."/>
            <person name="Walston-Davenport K."/>
            <person name="Han S."/>
            <person name="Adams M.W."/>
            <person name="Kelly R.M."/>
        </authorList>
    </citation>
    <scope>NUCLEOTIDE SEQUENCE [LARGE SCALE GENOMIC DNA]</scope>
    <source>
        <strain evidence="3">DSM 18901 / VKM B-2411 / 108</strain>
    </source>
</reference>
<dbReference type="HOGENOM" id="CLU_084129_0_0_9"/>
<dbReference type="RefSeq" id="WP_013402686.1">
    <property type="nucleotide sequence ID" value="NC_014652.1"/>
</dbReference>
<evidence type="ECO:0000313" key="3">
    <source>
        <dbReference type="Proteomes" id="UP000006890"/>
    </source>
</evidence>
<dbReference type="eggNOG" id="ENOG502Z7MH">
    <property type="taxonomic scope" value="Bacteria"/>
</dbReference>
<sequence length="283" mass="32035">MANTNKIPESAYMKSHSEQTFENLSLQKKEEVSFLVPKVAPKIAEAIKRELKGINLKFKRIRMPTGGSTVFEIPTSDPNNPIVAKELIGVILYHHPMNIYWKDKNSNNPVPDCYSIDGEKGIGEPGGKCSTCPYNQFVKGKAKPCKNIRRLYIIIDKPFPYEFNVPPTSINNFIEYIQDVASQGYFSYEIITKVGLRKVTNKEGITYAQAVFSMVKELDEQSKEEMAKLAQSIEQLAQRVAIIDNNEDSEEIEIKDDKDTTNVNIDIEGFEEAPTQNDDDLPF</sequence>
<dbReference type="Proteomes" id="UP000006890">
    <property type="component" value="Chromosome"/>
</dbReference>
<dbReference type="KEGG" id="chd:Calhy_0749"/>
<dbReference type="OrthoDB" id="2372172at2"/>
<evidence type="ECO:0000256" key="1">
    <source>
        <dbReference type="SAM" id="Coils"/>
    </source>
</evidence>